<proteinExistence type="predicted"/>
<dbReference type="AlphaFoldDB" id="A0A0F9SVQ9"/>
<evidence type="ECO:0000313" key="1">
    <source>
        <dbReference type="EMBL" id="KKN66717.1"/>
    </source>
</evidence>
<comment type="caution">
    <text evidence="1">The sequence shown here is derived from an EMBL/GenBank/DDBJ whole genome shotgun (WGS) entry which is preliminary data.</text>
</comment>
<name>A0A0F9SVQ9_9ZZZZ</name>
<reference evidence="1" key="1">
    <citation type="journal article" date="2015" name="Nature">
        <title>Complex archaea that bridge the gap between prokaryotes and eukaryotes.</title>
        <authorList>
            <person name="Spang A."/>
            <person name="Saw J.H."/>
            <person name="Jorgensen S.L."/>
            <person name="Zaremba-Niedzwiedzka K."/>
            <person name="Martijn J."/>
            <person name="Lind A.E."/>
            <person name="van Eijk R."/>
            <person name="Schleper C."/>
            <person name="Guy L."/>
            <person name="Ettema T.J."/>
        </authorList>
    </citation>
    <scope>NUCLEOTIDE SEQUENCE</scope>
</reference>
<gene>
    <name evidence="1" type="ORF">LCGC14_0469030</name>
</gene>
<protein>
    <submittedName>
        <fullName evidence="1">Uncharacterized protein</fullName>
    </submittedName>
</protein>
<accession>A0A0F9SVQ9</accession>
<dbReference type="EMBL" id="LAZR01000493">
    <property type="protein sequence ID" value="KKN66717.1"/>
    <property type="molecule type" value="Genomic_DNA"/>
</dbReference>
<organism evidence="1">
    <name type="scientific">marine sediment metagenome</name>
    <dbReference type="NCBI Taxonomy" id="412755"/>
    <lineage>
        <taxon>unclassified sequences</taxon>
        <taxon>metagenomes</taxon>
        <taxon>ecological metagenomes</taxon>
    </lineage>
</organism>
<sequence length="439" mass="49005">MTKFIRYAGHRYRRAQEKETTKKPCGKPNAEDPLYQKAQQVLSGAKIKATPVQACKEADGTDFSFSIGAAWSGIEALLTFDYSDAGKLQELILNMCSLSFVAHGDEMIKMVLGTIQTLQRAEFSPQAPAVNVEDKKRTEYIDFLRHYITELLLGAVELPYDDRKEFSAAIEKMGKEGRYPADRAAVMAEGALRISDEDWQDHIVPLVKSQGRQYAATQEMVNSAVMQIIAADEDYTGSADVLTYLDDGDILVGLDVPKPAQSFMFVFQHAAGQNRLDLVDAGFGICGATFSSKADIKLASKLVSAMVDLAVLAGETAQPELSQPPKLVAKEWDENKYNEAARRGLVLWAADNSTVRLVWQGKELNPGQCYTPDRWKQQKEDEESTYKNYLRKARDAKPPREVFQVRPDGTVDRLDYRGKVIQKHIYKLDPTTGKSCPIE</sequence>